<organism evidence="2 3">
    <name type="scientific">Kingdonia uniflora</name>
    <dbReference type="NCBI Taxonomy" id="39325"/>
    <lineage>
        <taxon>Eukaryota</taxon>
        <taxon>Viridiplantae</taxon>
        <taxon>Streptophyta</taxon>
        <taxon>Embryophyta</taxon>
        <taxon>Tracheophyta</taxon>
        <taxon>Spermatophyta</taxon>
        <taxon>Magnoliopsida</taxon>
        <taxon>Ranunculales</taxon>
        <taxon>Circaeasteraceae</taxon>
        <taxon>Kingdonia</taxon>
    </lineage>
</organism>
<comment type="caution">
    <text evidence="2">The sequence shown here is derived from an EMBL/GenBank/DDBJ whole genome shotgun (WGS) entry which is preliminary data.</text>
</comment>
<dbReference type="EMBL" id="JACGCM010002017">
    <property type="protein sequence ID" value="KAF6145981.1"/>
    <property type="molecule type" value="Genomic_DNA"/>
</dbReference>
<dbReference type="InterPro" id="IPR006553">
    <property type="entry name" value="Leu-rich_rpt_Cys-con_subtyp"/>
</dbReference>
<dbReference type="InterPro" id="IPR057207">
    <property type="entry name" value="FBXL15_LRR"/>
</dbReference>
<name>A0A7J7LTI4_9MAGN</name>
<dbReference type="GO" id="GO:0019005">
    <property type="term" value="C:SCF ubiquitin ligase complex"/>
    <property type="evidence" value="ECO:0007669"/>
    <property type="project" value="TreeGrafter"/>
</dbReference>
<sequence>MEENKKKKREMRGLLGLLPQSLMVDEIFSRLELDSLCSTAAVCRAMRVYASQALSSISILDLSGYCVDERVLNHILGVGENKVLKKSLTLNCFRLPGSSIAPFLTPNLHQLGLLKCSLLSSHFLVSIGQSCPNLRVLVLEILDHDPPQVLKHNLRQMLKGCSHLESLSLKLRRPGVSIIHPIISFVFPKAIKILQLQPVLEQDVIYGIRDKSIPFSLEPTNFKLQTLSLVLDIISDDLILTITHSLPLLAELDLKDKPTREQLLQRDFTNIGVQSLASCSRLTRLSLRRSRQNSPTSTFARVNDLAFFLLLEGCISLESVRLDGFSKVTDAGFISILHSCESLKTFEVFNSDSLTDLTFHDLTDAPCSLIEVGLVSCRHITSETVEKFSLCKNLVVFYLSGCKSVSDRWLKSVSALSRLTTLNLCRANVTDNGLSALCSGNAPIASLCLRGCERVTDQGVALLFQGGSTISTTLTILDLGDIPNISDMSIFAIARYGLGVTDLCIKYCILVTDAALKALASKRRLIDGSKPIQRLDLYKCTGLSLDSFGLLKRPSFPRLNWLGVGNTCFSDEGYADFAEISSDRPWLTVCFDGCEIGCGEGWHDHF</sequence>
<evidence type="ECO:0000313" key="3">
    <source>
        <dbReference type="Proteomes" id="UP000541444"/>
    </source>
</evidence>
<dbReference type="Proteomes" id="UP000541444">
    <property type="component" value="Unassembled WGS sequence"/>
</dbReference>
<gene>
    <name evidence="2" type="ORF">GIB67_033340</name>
</gene>
<proteinExistence type="predicted"/>
<evidence type="ECO:0000259" key="1">
    <source>
        <dbReference type="Pfam" id="PF25372"/>
    </source>
</evidence>
<dbReference type="OrthoDB" id="2585512at2759"/>
<dbReference type="SUPFAM" id="SSF52047">
    <property type="entry name" value="RNI-like"/>
    <property type="match status" value="2"/>
</dbReference>
<dbReference type="AlphaFoldDB" id="A0A7J7LTI4"/>
<protein>
    <recommendedName>
        <fullName evidence="1">F-box/LRR-repeat protein 15-like leucin rich repeat domain-containing protein</fullName>
    </recommendedName>
</protein>
<dbReference type="PANTHER" id="PTHR13318">
    <property type="entry name" value="PARTNER OF PAIRED, ISOFORM B-RELATED"/>
    <property type="match status" value="1"/>
</dbReference>
<dbReference type="GO" id="GO:0031146">
    <property type="term" value="P:SCF-dependent proteasomal ubiquitin-dependent protein catabolic process"/>
    <property type="evidence" value="ECO:0007669"/>
    <property type="project" value="TreeGrafter"/>
</dbReference>
<reference evidence="2 3" key="1">
    <citation type="journal article" date="2020" name="IScience">
        <title>Genome Sequencing of the Endangered Kingdonia uniflora (Circaeasteraceae, Ranunculales) Reveals Potential Mechanisms of Evolutionary Specialization.</title>
        <authorList>
            <person name="Sun Y."/>
            <person name="Deng T."/>
            <person name="Zhang A."/>
            <person name="Moore M.J."/>
            <person name="Landis J.B."/>
            <person name="Lin N."/>
            <person name="Zhang H."/>
            <person name="Zhang X."/>
            <person name="Huang J."/>
            <person name="Zhang X."/>
            <person name="Sun H."/>
            <person name="Wang H."/>
        </authorList>
    </citation>
    <scope>NUCLEOTIDE SEQUENCE [LARGE SCALE GENOMIC DNA]</scope>
    <source>
        <strain evidence="2">TB1705</strain>
        <tissue evidence="2">Leaf</tissue>
    </source>
</reference>
<dbReference type="Pfam" id="PF25372">
    <property type="entry name" value="DUF7885"/>
    <property type="match status" value="1"/>
</dbReference>
<feature type="domain" description="F-box/LRR-repeat protein 15-like leucin rich repeat" evidence="1">
    <location>
        <begin position="60"/>
        <end position="598"/>
    </location>
</feature>
<keyword evidence="3" id="KW-1185">Reference proteome</keyword>
<evidence type="ECO:0000313" key="2">
    <source>
        <dbReference type="EMBL" id="KAF6145981.1"/>
    </source>
</evidence>
<dbReference type="SMART" id="SM00367">
    <property type="entry name" value="LRR_CC"/>
    <property type="match status" value="7"/>
</dbReference>
<dbReference type="Gene3D" id="3.80.10.10">
    <property type="entry name" value="Ribonuclease Inhibitor"/>
    <property type="match status" value="2"/>
</dbReference>
<accession>A0A7J7LTI4</accession>
<dbReference type="InterPro" id="IPR032675">
    <property type="entry name" value="LRR_dom_sf"/>
</dbReference>